<dbReference type="Gene3D" id="3.40.140.10">
    <property type="entry name" value="Cytidine Deaminase, domain 2"/>
    <property type="match status" value="1"/>
</dbReference>
<dbReference type="InterPro" id="IPR016192">
    <property type="entry name" value="APOBEC/CMP_deaminase_Zn-bd"/>
</dbReference>
<evidence type="ECO:0000256" key="4">
    <source>
        <dbReference type="ARBA" id="ARBA00022833"/>
    </source>
</evidence>
<keyword evidence="2 6" id="KW-0479">Metal-binding</keyword>
<feature type="domain" description="CMP/dCMP-type deaminase" evidence="7">
    <location>
        <begin position="9"/>
        <end position="174"/>
    </location>
</feature>
<dbReference type="SUPFAM" id="SSF53927">
    <property type="entry name" value="Cytidine deaminase-like"/>
    <property type="match status" value="1"/>
</dbReference>
<evidence type="ECO:0000313" key="9">
    <source>
        <dbReference type="EMBL" id="KTR28418.1"/>
    </source>
</evidence>
<dbReference type="EMBL" id="LNQL01000001">
    <property type="protein sequence ID" value="KSU50758.1"/>
    <property type="molecule type" value="Genomic_DNA"/>
</dbReference>
<dbReference type="InterPro" id="IPR002125">
    <property type="entry name" value="CMP_dCMP_dom"/>
</dbReference>
<dbReference type="OrthoDB" id="9788517at2"/>
<dbReference type="GO" id="GO:0005737">
    <property type="term" value="C:cytoplasm"/>
    <property type="evidence" value="ECO:0007669"/>
    <property type="project" value="TreeGrafter"/>
</dbReference>
<evidence type="ECO:0000256" key="5">
    <source>
        <dbReference type="PIRSR" id="PIRSR006019-1"/>
    </source>
</evidence>
<evidence type="ECO:0000313" key="8">
    <source>
        <dbReference type="EMBL" id="KSU50758.1"/>
    </source>
</evidence>
<reference evidence="9 12" key="2">
    <citation type="journal article" date="2016" name="Front. Microbiol.">
        <title>Genomic Resource of Rice Seed Associated Bacteria.</title>
        <authorList>
            <person name="Midha S."/>
            <person name="Bansal K."/>
            <person name="Sharma S."/>
            <person name="Kumar N."/>
            <person name="Patil P.P."/>
            <person name="Chaudhry V."/>
            <person name="Patil P.B."/>
        </authorList>
    </citation>
    <scope>NUCLEOTIDE SEQUENCE [LARGE SCALE GENOMIC DNA]</scope>
    <source>
        <strain evidence="9 12">RSA11</strain>
    </source>
</reference>
<keyword evidence="4 6" id="KW-0862">Zinc</keyword>
<evidence type="ECO:0000256" key="3">
    <source>
        <dbReference type="ARBA" id="ARBA00022801"/>
    </source>
</evidence>
<feature type="binding site" evidence="6">
    <location>
        <position position="109"/>
    </location>
    <ligand>
        <name>Zn(2+)</name>
        <dbReference type="ChEBI" id="CHEBI:29105"/>
        <note>catalytic</note>
    </ligand>
</feature>
<evidence type="ECO:0000313" key="11">
    <source>
        <dbReference type="Proteomes" id="UP000053797"/>
    </source>
</evidence>
<dbReference type="PROSITE" id="PS00903">
    <property type="entry name" value="CYT_DCMP_DEAMINASES_1"/>
    <property type="match status" value="1"/>
</dbReference>
<evidence type="ECO:0000313" key="10">
    <source>
        <dbReference type="EMBL" id="MEI4461219.1"/>
    </source>
</evidence>
<dbReference type="Proteomes" id="UP000053797">
    <property type="component" value="Unassembled WGS sequence"/>
</dbReference>
<dbReference type="PANTHER" id="PTHR11086">
    <property type="entry name" value="DEOXYCYTIDYLATE DEAMINASE-RELATED"/>
    <property type="match status" value="1"/>
</dbReference>
<dbReference type="GO" id="GO:0008270">
    <property type="term" value="F:zinc ion binding"/>
    <property type="evidence" value="ECO:0007669"/>
    <property type="project" value="InterPro"/>
</dbReference>
<dbReference type="GO" id="GO:0006220">
    <property type="term" value="P:pyrimidine nucleotide metabolic process"/>
    <property type="evidence" value="ECO:0007669"/>
    <property type="project" value="InterPro"/>
</dbReference>
<dbReference type="Pfam" id="PF00383">
    <property type="entry name" value="dCMP_cyt_deam_1"/>
    <property type="match status" value="1"/>
</dbReference>
<dbReference type="PIRSF" id="PIRSF006019">
    <property type="entry name" value="dCMP_deaminase"/>
    <property type="match status" value="1"/>
</dbReference>
<dbReference type="PROSITE" id="PS51747">
    <property type="entry name" value="CYT_DCMP_DEAMINASES_2"/>
    <property type="match status" value="1"/>
</dbReference>
<evidence type="ECO:0000256" key="1">
    <source>
        <dbReference type="ARBA" id="ARBA00006576"/>
    </source>
</evidence>
<evidence type="ECO:0000313" key="12">
    <source>
        <dbReference type="Proteomes" id="UP000072605"/>
    </source>
</evidence>
<accession>A0A0V8GKV6</accession>
<dbReference type="PANTHER" id="PTHR11086:SF18">
    <property type="entry name" value="DEOXYCYTIDYLATE DEAMINASE"/>
    <property type="match status" value="1"/>
</dbReference>
<reference evidence="10 13" key="3">
    <citation type="submission" date="2023-12" db="EMBL/GenBank/DDBJ databases">
        <authorList>
            <person name="Easwaran N."/>
            <person name="Lazarus H.P.S."/>
        </authorList>
    </citation>
    <scope>NUCLEOTIDE SEQUENCE [LARGE SCALE GENOMIC DNA]</scope>
    <source>
        <strain evidence="10 13">VIT-2023</strain>
    </source>
</reference>
<dbReference type="EMBL" id="JBAWKY010000001">
    <property type="protein sequence ID" value="MEI4461219.1"/>
    <property type="molecule type" value="Genomic_DNA"/>
</dbReference>
<comment type="caution">
    <text evidence="8">The sequence shown here is derived from an EMBL/GenBank/DDBJ whole genome shotgun (WGS) entry which is preliminary data.</text>
</comment>
<dbReference type="Proteomes" id="UP001387110">
    <property type="component" value="Unassembled WGS sequence"/>
</dbReference>
<dbReference type="Proteomes" id="UP000072605">
    <property type="component" value="Unassembled WGS sequence"/>
</dbReference>
<feature type="active site" description="Proton donor" evidence="5">
    <location>
        <position position="111"/>
    </location>
</feature>
<dbReference type="AlphaFoldDB" id="A0A0V8GKV6"/>
<dbReference type="InterPro" id="IPR016193">
    <property type="entry name" value="Cytidine_deaminase-like"/>
</dbReference>
<feature type="binding site" evidence="6">
    <location>
        <position position="140"/>
    </location>
    <ligand>
        <name>Zn(2+)</name>
        <dbReference type="ChEBI" id="CHEBI:29105"/>
        <note>catalytic</note>
    </ligand>
</feature>
<evidence type="ECO:0000256" key="6">
    <source>
        <dbReference type="PIRSR" id="PIRSR006019-2"/>
    </source>
</evidence>
<dbReference type="GO" id="GO:0004132">
    <property type="term" value="F:dCMP deaminase activity"/>
    <property type="evidence" value="ECO:0007669"/>
    <property type="project" value="InterPro"/>
</dbReference>
<comment type="similarity">
    <text evidence="1">Belongs to the cytidine and deoxycytidylate deaminase family.</text>
</comment>
<sequence length="188" mass="21312">MNNEEKQLKWDTTWLLFARMMADRHSKCASKSVACVIVKDEKPISIGINGTPSQHVNCNEIYLKQDGILYTSRPDHPIVEESVERNGTLFYRCENQEEHHEWSKQHEIHAEINALGKLAADSTSARHATAYVTHSPCHACSLALIASKIDRVVYSTGYEYGDGLNLMRQSGIEVIHLPLANEYFLEKI</sequence>
<name>A0A0V8GKV6_9BACL</name>
<evidence type="ECO:0000256" key="2">
    <source>
        <dbReference type="ARBA" id="ARBA00022723"/>
    </source>
</evidence>
<gene>
    <name evidence="8" type="ORF">AS033_05095</name>
    <name evidence="9" type="ORF">RSA11_01585</name>
    <name evidence="10" type="ORF">SZL87_02145</name>
</gene>
<dbReference type="GeneID" id="90837008"/>
<dbReference type="InterPro" id="IPR016473">
    <property type="entry name" value="dCMP_deaminase"/>
</dbReference>
<feature type="binding site" evidence="6">
    <location>
        <position position="137"/>
    </location>
    <ligand>
        <name>Zn(2+)</name>
        <dbReference type="ChEBI" id="CHEBI:29105"/>
        <note>catalytic</note>
    </ligand>
</feature>
<dbReference type="InterPro" id="IPR015517">
    <property type="entry name" value="dCMP_deaminase-rel"/>
</dbReference>
<protein>
    <submittedName>
        <fullName evidence="8 10">Deaminase</fullName>
    </submittedName>
</protein>
<proteinExistence type="inferred from homology"/>
<keyword evidence="13" id="KW-1185">Reference proteome</keyword>
<keyword evidence="3" id="KW-0378">Hydrolase</keyword>
<dbReference type="RefSeq" id="WP_023468593.1">
    <property type="nucleotide sequence ID" value="NZ_FMYN01000001.1"/>
</dbReference>
<reference evidence="8 11" key="1">
    <citation type="journal article" date="2015" name="Int. J. Syst. Evol. Microbiol.">
        <title>Exiguobacterium enclense sp. nov., isolated from sediment.</title>
        <authorList>
            <person name="Dastager S.G."/>
            <person name="Mawlankar R."/>
            <person name="Sonalkar V.V."/>
            <person name="Thorat M.N."/>
            <person name="Mual P."/>
            <person name="Verma A."/>
            <person name="Krishnamurthi S."/>
            <person name="Tang S.K."/>
            <person name="Li W.J."/>
        </authorList>
    </citation>
    <scope>NUCLEOTIDE SEQUENCE [LARGE SCALE GENOMIC DNA]</scope>
    <source>
        <strain evidence="8 11">NIO-1109</strain>
    </source>
</reference>
<dbReference type="EMBL" id="LDQV01000006">
    <property type="protein sequence ID" value="KTR28418.1"/>
    <property type="molecule type" value="Genomic_DNA"/>
</dbReference>
<comment type="cofactor">
    <cofactor evidence="6">
        <name>Zn(2+)</name>
        <dbReference type="ChEBI" id="CHEBI:29105"/>
    </cofactor>
</comment>
<evidence type="ECO:0000259" key="7">
    <source>
        <dbReference type="PROSITE" id="PS51747"/>
    </source>
</evidence>
<organism evidence="8 11">
    <name type="scientific">Exiguobacterium indicum</name>
    <dbReference type="NCBI Taxonomy" id="296995"/>
    <lineage>
        <taxon>Bacteria</taxon>
        <taxon>Bacillati</taxon>
        <taxon>Bacillota</taxon>
        <taxon>Bacilli</taxon>
        <taxon>Bacillales</taxon>
        <taxon>Bacillales Family XII. Incertae Sedis</taxon>
        <taxon>Exiguobacterium</taxon>
    </lineage>
</organism>
<evidence type="ECO:0000313" key="13">
    <source>
        <dbReference type="Proteomes" id="UP001387110"/>
    </source>
</evidence>